<dbReference type="Pfam" id="PF22669">
    <property type="entry name" value="Exo_endo_phos2"/>
    <property type="match status" value="1"/>
</dbReference>
<proteinExistence type="predicted"/>
<evidence type="ECO:0000313" key="3">
    <source>
        <dbReference type="EMBL" id="CAG8557473.1"/>
    </source>
</evidence>
<dbReference type="InterPro" id="IPR046985">
    <property type="entry name" value="IP5"/>
</dbReference>
<dbReference type="OrthoDB" id="2248459at2759"/>
<dbReference type="InterPro" id="IPR036691">
    <property type="entry name" value="Endo/exonu/phosph_ase_sf"/>
</dbReference>
<dbReference type="InterPro" id="IPR000300">
    <property type="entry name" value="IPPc"/>
</dbReference>
<dbReference type="GO" id="GO:0004439">
    <property type="term" value="F:phosphatidylinositol-4,5-bisphosphate 5-phosphatase activity"/>
    <property type="evidence" value="ECO:0007669"/>
    <property type="project" value="TreeGrafter"/>
</dbReference>
<dbReference type="GO" id="GO:0046856">
    <property type="term" value="P:phosphatidylinositol dephosphorylation"/>
    <property type="evidence" value="ECO:0007669"/>
    <property type="project" value="InterPro"/>
</dbReference>
<dbReference type="SUPFAM" id="SSF56219">
    <property type="entry name" value="DNase I-like"/>
    <property type="match status" value="1"/>
</dbReference>
<dbReference type="SMART" id="SM00128">
    <property type="entry name" value="IPPc"/>
    <property type="match status" value="1"/>
</dbReference>
<evidence type="ECO:0000313" key="4">
    <source>
        <dbReference type="Proteomes" id="UP000789739"/>
    </source>
</evidence>
<feature type="compositionally biased region" description="Polar residues" evidence="1">
    <location>
        <begin position="223"/>
        <end position="237"/>
    </location>
</feature>
<dbReference type="Gene3D" id="3.60.10.10">
    <property type="entry name" value="Endonuclease/exonuclease/phosphatase"/>
    <property type="match status" value="1"/>
</dbReference>
<feature type="compositionally biased region" description="Polar residues" evidence="1">
    <location>
        <begin position="25"/>
        <end position="54"/>
    </location>
</feature>
<dbReference type="EMBL" id="CAJVPI010000630">
    <property type="protein sequence ID" value="CAG8557473.1"/>
    <property type="molecule type" value="Genomic_DNA"/>
</dbReference>
<dbReference type="PANTHER" id="PTHR11200">
    <property type="entry name" value="INOSITOL 5-PHOSPHATASE"/>
    <property type="match status" value="1"/>
</dbReference>
<feature type="region of interest" description="Disordered" evidence="1">
    <location>
        <begin position="117"/>
        <end position="137"/>
    </location>
</feature>
<dbReference type="Proteomes" id="UP000789739">
    <property type="component" value="Unassembled WGS sequence"/>
</dbReference>
<protein>
    <submittedName>
        <fullName evidence="3">4423_t:CDS:1</fullName>
    </submittedName>
</protein>
<dbReference type="SMART" id="SM00320">
    <property type="entry name" value="WD40"/>
    <property type="match status" value="5"/>
</dbReference>
<keyword evidence="4" id="KW-1185">Reference proteome</keyword>
<dbReference type="AlphaFoldDB" id="A0A9N9BAW2"/>
<evidence type="ECO:0000259" key="2">
    <source>
        <dbReference type="SMART" id="SM00128"/>
    </source>
</evidence>
<name>A0A9N9BAW2_9GLOM</name>
<feature type="region of interest" description="Disordered" evidence="1">
    <location>
        <begin position="154"/>
        <end position="251"/>
    </location>
</feature>
<dbReference type="InterPro" id="IPR001680">
    <property type="entry name" value="WD40_rpt"/>
</dbReference>
<organism evidence="3 4">
    <name type="scientific">Paraglomus brasilianum</name>
    <dbReference type="NCBI Taxonomy" id="144538"/>
    <lineage>
        <taxon>Eukaryota</taxon>
        <taxon>Fungi</taxon>
        <taxon>Fungi incertae sedis</taxon>
        <taxon>Mucoromycota</taxon>
        <taxon>Glomeromycotina</taxon>
        <taxon>Glomeromycetes</taxon>
        <taxon>Paraglomerales</taxon>
        <taxon>Paraglomeraceae</taxon>
        <taxon>Paraglomus</taxon>
    </lineage>
</organism>
<dbReference type="InterPro" id="IPR015943">
    <property type="entry name" value="WD40/YVTN_repeat-like_dom_sf"/>
</dbReference>
<sequence length="1167" mass="131236">MSNVHRRNAVGDSLLSSTPSTNSTIASTTHASSLAQTDQNKGTSSDTEPNAGSFSSLKTRFEQLSQQPASTSLGRGSTGRHRSVADVVSYEYGTTRKMPISKVATAINTLNYLQQQKQQTSRTITPPPPPTQVPARSTPQNVLTLANQLENVKSPPLTSSQHVNTGAPKPLHVTNKIPSKTPTLPPRPPQTADSVTHQIVNPFEDPFADENDVDQHGTEDSYDNINVNQSDRPTNRSFSERRRLQRPAPLPIESSLSLSRAAATLSSPFGDEAVIDVQVRPSYRNSLKPSIPTRPPRSAETLIELDERHNLKHNRSKSDVKPALPPRPSIRAFSNSERTDDRSTNVISPHKTAHQSSDKLQRPAIPQRNPTPDSENYRAKPRLAVASQSRRDHSGSDLSDEASSSSNAPLGGLGKPDSSHVNRWAPRFNDLKDINPKNKHTPKSFAISGDLVVTDGSSSMRIWKLQTGENVRSIPHDHSKVTASVFRPTRQLEDIGRYLWCGTSDGTLFVVDVSMGTIIETTSKAHDHSINFILVHKRQLWTIDDNGKLNIWSETNQNELTLKSTPRSLSVANKQTCALIADNDLWMGAGKSIEIHSFASGQSSSNIVSQTMDIGLGGVTCMTQTNDVSLVYVGHENGMMTIWNAQTKDKLSVVQASIYCITCLLGVGDYLWAGYKTGKIYLYDVKNKDSWVVLKEWQAHKSPVIDMKLDEDALWRLDRLQVGSLSDEGQVSVWDGLLRSDWLTNHMALHEQDYCKYRNITILICSWNIDASKPPDLEKYVDDAKFLRLWFTSASSPEIIVIGFQEIIDLESKKMTAKTMLMSKKKADKQLNENITQRYRLWRDRLVKAVREYSSAKYTLKVSENLVGLFSLIFVKESEERSLKDICVKKCKTGLGGYHGNKGAIAMRFIYDDSSVCFVNCHLAAGQTSVTARNNDAQKILENIEFESLANDLDRNTRNEYGQVFVDGGNGSIITDHEICFFSGDLNYRIEVSREMAIDKINNKDFDYLLERDQLIKQRKKNPGFRLKSFSEGRITFAPTYKYNPGEDVYDTSEKKRTPAWCDRILYRGKWIKLLNYQRYECKVSDHRPISGTFQAKIKTIRKEVRAEVEDEIKGQWKEYLEEEKNTKKLLWLVRTGCDMEEARKALREGRGSMHKAINRLNKLNPR</sequence>
<dbReference type="PANTHER" id="PTHR11200:SF240">
    <property type="entry name" value="INOSITOL POLYPHOSPHATE 5-PHOSPHATASE C9G1.10C-RELATED"/>
    <property type="match status" value="1"/>
</dbReference>
<gene>
    <name evidence="3" type="ORF">PBRASI_LOCUS5414</name>
</gene>
<dbReference type="SUPFAM" id="SSF50978">
    <property type="entry name" value="WD40 repeat-like"/>
    <property type="match status" value="1"/>
</dbReference>
<dbReference type="Gene3D" id="2.130.10.10">
    <property type="entry name" value="YVTN repeat-like/Quinoprotein amine dehydrogenase"/>
    <property type="match status" value="2"/>
</dbReference>
<comment type="caution">
    <text evidence="3">The sequence shown here is derived from an EMBL/GenBank/DDBJ whole genome shotgun (WGS) entry which is preliminary data.</text>
</comment>
<dbReference type="InterPro" id="IPR036322">
    <property type="entry name" value="WD40_repeat_dom_sf"/>
</dbReference>
<feature type="region of interest" description="Disordered" evidence="1">
    <location>
        <begin position="308"/>
        <end position="423"/>
    </location>
</feature>
<feature type="region of interest" description="Disordered" evidence="1">
    <location>
        <begin position="1"/>
        <end position="54"/>
    </location>
</feature>
<reference evidence="3" key="1">
    <citation type="submission" date="2021-06" db="EMBL/GenBank/DDBJ databases">
        <authorList>
            <person name="Kallberg Y."/>
            <person name="Tangrot J."/>
            <person name="Rosling A."/>
        </authorList>
    </citation>
    <scope>NUCLEOTIDE SEQUENCE</scope>
    <source>
        <strain evidence="3">BR232B</strain>
    </source>
</reference>
<feature type="compositionally biased region" description="Low complexity" evidence="1">
    <location>
        <begin position="13"/>
        <end position="24"/>
    </location>
</feature>
<feature type="domain" description="Inositol polyphosphate-related phosphatase" evidence="2">
    <location>
        <begin position="758"/>
        <end position="1102"/>
    </location>
</feature>
<accession>A0A9N9BAW2</accession>
<evidence type="ECO:0000256" key="1">
    <source>
        <dbReference type="SAM" id="MobiDB-lite"/>
    </source>
</evidence>
<feature type="compositionally biased region" description="Polar residues" evidence="1">
    <location>
        <begin position="154"/>
        <end position="164"/>
    </location>
</feature>